<dbReference type="SUPFAM" id="SSF48008">
    <property type="entry name" value="GntR ligand-binding domain-like"/>
    <property type="match status" value="1"/>
</dbReference>
<dbReference type="Pfam" id="PF00392">
    <property type="entry name" value="GntR"/>
    <property type="match status" value="1"/>
</dbReference>
<organism evidence="5">
    <name type="scientific">Pseudomonas vlassakiae</name>
    <dbReference type="NCBI Taxonomy" id="485888"/>
    <lineage>
        <taxon>Bacteria</taxon>
        <taxon>Pseudomonadati</taxon>
        <taxon>Pseudomonadota</taxon>
        <taxon>Gammaproteobacteria</taxon>
        <taxon>Pseudomonadales</taxon>
        <taxon>Pseudomonadaceae</taxon>
        <taxon>Pseudomonas</taxon>
    </lineage>
</organism>
<dbReference type="CDD" id="cd07377">
    <property type="entry name" value="WHTH_GntR"/>
    <property type="match status" value="1"/>
</dbReference>
<dbReference type="SMART" id="SM00895">
    <property type="entry name" value="FCD"/>
    <property type="match status" value="1"/>
</dbReference>
<evidence type="ECO:0000259" key="4">
    <source>
        <dbReference type="PROSITE" id="PS50949"/>
    </source>
</evidence>
<dbReference type="AlphaFoldDB" id="A0A923K6S5"/>
<accession>A0A923K6S5</accession>
<dbReference type="PANTHER" id="PTHR43537:SF41">
    <property type="entry name" value="TRANSCRIPTIONAL REGULATORY PROTEIN"/>
    <property type="match status" value="1"/>
</dbReference>
<comment type="caution">
    <text evidence="5">The sequence shown here is derived from an EMBL/GenBank/DDBJ whole genome shotgun (WGS) entry which is preliminary data.</text>
</comment>
<dbReference type="InterPro" id="IPR000524">
    <property type="entry name" value="Tscrpt_reg_HTH_GntR"/>
</dbReference>
<dbReference type="GO" id="GO:0003700">
    <property type="term" value="F:DNA-binding transcription factor activity"/>
    <property type="evidence" value="ECO:0007669"/>
    <property type="project" value="InterPro"/>
</dbReference>
<gene>
    <name evidence="5" type="ORF">HU738_20780</name>
</gene>
<proteinExistence type="predicted"/>
<dbReference type="InterPro" id="IPR008920">
    <property type="entry name" value="TF_FadR/GntR_C"/>
</dbReference>
<dbReference type="EMBL" id="JABWRP010000021">
    <property type="protein sequence ID" value="MBC3472997.1"/>
    <property type="molecule type" value="Genomic_DNA"/>
</dbReference>
<sequence>MIDRREKVSAGHKIKRQSIPETLAESLRERILNGEFKGGEPLIQEAIAAEYGVSRMPVREAFRQLEAAGLIAFQIHKGAVVTSIPEEQISELFDLRALLECELLERSIPAISDEQLAVAREILPRLEEAYHRRDTSSWGTLNWEFHKSLYAGANRVQTLAVAQGINLQTERYVRLQLLLTDAIEDAEVDHREILRLCEARDVERAVVYLRKHILDAGRQLRDALKQNGMTSA</sequence>
<dbReference type="InterPro" id="IPR036388">
    <property type="entry name" value="WH-like_DNA-bd_sf"/>
</dbReference>
<dbReference type="PROSITE" id="PS50949">
    <property type="entry name" value="HTH_GNTR"/>
    <property type="match status" value="1"/>
</dbReference>
<dbReference type="Gene3D" id="1.20.120.530">
    <property type="entry name" value="GntR ligand-binding domain-like"/>
    <property type="match status" value="1"/>
</dbReference>
<dbReference type="GO" id="GO:0003677">
    <property type="term" value="F:DNA binding"/>
    <property type="evidence" value="ECO:0007669"/>
    <property type="project" value="UniProtKB-KW"/>
</dbReference>
<name>A0A923K6S5_9PSED</name>
<dbReference type="InterPro" id="IPR011711">
    <property type="entry name" value="GntR_C"/>
</dbReference>
<dbReference type="PANTHER" id="PTHR43537">
    <property type="entry name" value="TRANSCRIPTIONAL REGULATOR, GNTR FAMILY"/>
    <property type="match status" value="1"/>
</dbReference>
<reference evidence="5" key="1">
    <citation type="journal article" date="2020" name="Microorganisms">
        <title>Reliable Identification of Environmental Pseudomonas Isolates Using the rpoD Gene.</title>
        <authorList>
            <consortium name="The Broad Institute Genome Sequencing Platform"/>
            <person name="Girard L."/>
            <person name="Lood C."/>
            <person name="Rokni-Zadeh H."/>
            <person name="van Noort V."/>
            <person name="Lavigne R."/>
            <person name="De Mot R."/>
        </authorList>
    </citation>
    <scope>NUCLEOTIDE SEQUENCE</scope>
    <source>
        <strain evidence="5">RW4S2</strain>
    </source>
</reference>
<dbReference type="Pfam" id="PF07729">
    <property type="entry name" value="FCD"/>
    <property type="match status" value="1"/>
</dbReference>
<keyword evidence="3" id="KW-0804">Transcription</keyword>
<dbReference type="Gene3D" id="1.10.10.10">
    <property type="entry name" value="Winged helix-like DNA-binding domain superfamily/Winged helix DNA-binding domain"/>
    <property type="match status" value="1"/>
</dbReference>
<dbReference type="InterPro" id="IPR036390">
    <property type="entry name" value="WH_DNA-bd_sf"/>
</dbReference>
<reference evidence="5" key="2">
    <citation type="submission" date="2020-07" db="EMBL/GenBank/DDBJ databases">
        <authorList>
            <person name="Lood C."/>
            <person name="Girard L."/>
        </authorList>
    </citation>
    <scope>NUCLEOTIDE SEQUENCE</scope>
    <source>
        <strain evidence="5">RW4S2</strain>
    </source>
</reference>
<feature type="domain" description="HTH gntR-type" evidence="4">
    <location>
        <begin position="17"/>
        <end position="84"/>
    </location>
</feature>
<evidence type="ECO:0000313" key="5">
    <source>
        <dbReference type="EMBL" id="MBC3472997.1"/>
    </source>
</evidence>
<evidence type="ECO:0000256" key="1">
    <source>
        <dbReference type="ARBA" id="ARBA00023015"/>
    </source>
</evidence>
<keyword evidence="2" id="KW-0238">DNA-binding</keyword>
<protein>
    <submittedName>
        <fullName evidence="5">GntR family transcriptional regulator</fullName>
    </submittedName>
</protein>
<evidence type="ECO:0000256" key="3">
    <source>
        <dbReference type="ARBA" id="ARBA00023163"/>
    </source>
</evidence>
<dbReference type="SUPFAM" id="SSF46785">
    <property type="entry name" value="Winged helix' DNA-binding domain"/>
    <property type="match status" value="1"/>
</dbReference>
<dbReference type="SMART" id="SM00345">
    <property type="entry name" value="HTH_GNTR"/>
    <property type="match status" value="1"/>
</dbReference>
<evidence type="ECO:0000256" key="2">
    <source>
        <dbReference type="ARBA" id="ARBA00023125"/>
    </source>
</evidence>
<keyword evidence="1" id="KW-0805">Transcription regulation</keyword>